<dbReference type="EMBL" id="JACHJP010000002">
    <property type="protein sequence ID" value="MBB4915473.1"/>
    <property type="molecule type" value="Genomic_DNA"/>
</dbReference>
<evidence type="ECO:0000313" key="2">
    <source>
        <dbReference type="EMBL" id="MBB4915473.1"/>
    </source>
</evidence>
<accession>A0A7W7QL25</accession>
<evidence type="ECO:0000313" key="3">
    <source>
        <dbReference type="Proteomes" id="UP000552644"/>
    </source>
</evidence>
<dbReference type="Proteomes" id="UP000552644">
    <property type="component" value="Unassembled WGS sequence"/>
</dbReference>
<dbReference type="AlphaFoldDB" id="A0A7W7QL25"/>
<evidence type="ECO:0000256" key="1">
    <source>
        <dbReference type="SAM" id="MobiDB-lite"/>
    </source>
</evidence>
<feature type="region of interest" description="Disordered" evidence="1">
    <location>
        <begin position="1"/>
        <end position="29"/>
    </location>
</feature>
<keyword evidence="3" id="KW-1185">Reference proteome</keyword>
<gene>
    <name evidence="2" type="ORF">FHS44_002558</name>
</gene>
<reference evidence="2 3" key="1">
    <citation type="submission" date="2020-08" db="EMBL/GenBank/DDBJ databases">
        <title>Genomic Encyclopedia of Type Strains, Phase III (KMG-III): the genomes of soil and plant-associated and newly described type strains.</title>
        <authorList>
            <person name="Whitman W."/>
        </authorList>
    </citation>
    <scope>NUCLEOTIDE SEQUENCE [LARGE SCALE GENOMIC DNA]</scope>
    <source>
        <strain evidence="2 3">CECT 8840</strain>
    </source>
</reference>
<comment type="caution">
    <text evidence="2">The sequence shown here is derived from an EMBL/GenBank/DDBJ whole genome shotgun (WGS) entry which is preliminary data.</text>
</comment>
<feature type="region of interest" description="Disordered" evidence="1">
    <location>
        <begin position="42"/>
        <end position="69"/>
    </location>
</feature>
<proteinExistence type="predicted"/>
<sequence>MPDNGTERHPDPRVAFAGATGAGVGETDAHPGVAETVTVAADAGGHLPPRADERPDARPLAQRFAEPEG</sequence>
<protein>
    <submittedName>
        <fullName evidence="2">Uncharacterized protein</fullName>
    </submittedName>
</protein>
<name>A0A7W7QL25_9ACTN</name>
<feature type="compositionally biased region" description="Basic and acidic residues" evidence="1">
    <location>
        <begin position="1"/>
        <end position="12"/>
    </location>
</feature>
<organism evidence="2 3">
    <name type="scientific">Streptosporangium saharense</name>
    <dbReference type="NCBI Taxonomy" id="1706840"/>
    <lineage>
        <taxon>Bacteria</taxon>
        <taxon>Bacillati</taxon>
        <taxon>Actinomycetota</taxon>
        <taxon>Actinomycetes</taxon>
        <taxon>Streptosporangiales</taxon>
        <taxon>Streptosporangiaceae</taxon>
        <taxon>Streptosporangium</taxon>
    </lineage>
</organism>
<dbReference type="RefSeq" id="WP_184714130.1">
    <property type="nucleotide sequence ID" value="NZ_JACHJP010000002.1"/>
</dbReference>